<feature type="region of interest" description="Disordered" evidence="1">
    <location>
        <begin position="124"/>
        <end position="148"/>
    </location>
</feature>
<gene>
    <name evidence="2" type="ORF">Lalb_Chr07g0195581</name>
</gene>
<dbReference type="Pfam" id="PF14559">
    <property type="entry name" value="TPR_19"/>
    <property type="match status" value="1"/>
</dbReference>
<dbReference type="GO" id="GO:0000127">
    <property type="term" value="C:transcription factor TFIIIC complex"/>
    <property type="evidence" value="ECO:0007669"/>
    <property type="project" value="TreeGrafter"/>
</dbReference>
<dbReference type="AlphaFoldDB" id="A0A6A5MYS4"/>
<dbReference type="InterPro" id="IPR011990">
    <property type="entry name" value="TPR-like_helical_dom_sf"/>
</dbReference>
<dbReference type="Pfam" id="PF13174">
    <property type="entry name" value="TPR_6"/>
    <property type="match status" value="1"/>
</dbReference>
<dbReference type="OrthoDB" id="9991317at2759"/>
<dbReference type="PANTHER" id="PTHR23082">
    <property type="entry name" value="TRANSCRIPTION INITIATION FACTOR IIIC TFIIIC , POLYPEPTIDE 3-RELATED"/>
    <property type="match status" value="1"/>
</dbReference>
<dbReference type="Proteomes" id="UP000447434">
    <property type="component" value="Chromosome 7"/>
</dbReference>
<keyword evidence="2" id="KW-0808">Transferase</keyword>
<accession>A0A6A5MYS4</accession>
<dbReference type="InterPro" id="IPR039340">
    <property type="entry name" value="Tfc4/TFIIIC-102/Sfc4"/>
</dbReference>
<evidence type="ECO:0000313" key="2">
    <source>
        <dbReference type="EMBL" id="KAE9611227.1"/>
    </source>
</evidence>
<dbReference type="SMART" id="SM00028">
    <property type="entry name" value="TPR"/>
    <property type="match status" value="7"/>
</dbReference>
<keyword evidence="3" id="KW-1185">Reference proteome</keyword>
<evidence type="ECO:0000313" key="3">
    <source>
        <dbReference type="Proteomes" id="UP000447434"/>
    </source>
</evidence>
<dbReference type="GO" id="GO:0006383">
    <property type="term" value="P:transcription by RNA polymerase III"/>
    <property type="evidence" value="ECO:0007669"/>
    <property type="project" value="InterPro"/>
</dbReference>
<feature type="compositionally biased region" description="Acidic residues" evidence="1">
    <location>
        <begin position="38"/>
        <end position="53"/>
    </location>
</feature>
<evidence type="ECO:0000256" key="1">
    <source>
        <dbReference type="SAM" id="MobiDB-lite"/>
    </source>
</evidence>
<sequence length="976" mass="111271">MKLLTERKDEDEIEKEVSAKKQKIEDVSHNRETSLDDSSSESEDDDGDCDDVLVETTPTLFNSKPSESHASEVQEDENEEEEEEEEEEEYTFRFENGMSPLDFVHDSSVQHYRQFERLESQALANKKRKALQPSQPEGSACKKTREDDDISGAAIAEMMELLDHGKRRRRSRKEKRRGRRKGSRNKLNPRLTRMMGDATLHYACARYDQAIAVLHEVVRLAPNLPDPYHTLGLVYRSLKDYKKATGFYMIAAHLTPKDSSLWELLFTWSIEQGDIGQAGYCLSKAITADPKDVTLRSHRARLYVELGDYQKAAVAYEQLHQLCPENVDALKAAAEFYQKCGQKDCSDRSVRILEDYLKSQPNEASVVDLLAATLMETKEHDRALQHIIVHDQVVSSGKDLPLNLKIKAGICHVHLGNMEEAQVLFNDLKPENASEYVDLVIEVADSLMDLGHYNSALNYYLMLEANNGNVNGLLYLKIARCYESLKERSQAILFFSQALETIQDNVDARITLASLLLEEGKADEAISLLSPPKDSDSGDAHSKKSNIWWVDERIKLKLCNIYWNKGMHEDFVGAIFPLIRESLYVATLRQKGRKKRFCFSKKSKKRLSRRDLLERVRKLNGQEKDNNVFQGFRPIATPSDLSKASRAKRLLQKKAIEKEKRKAEALASGVDWLSDDSDDEPQEADKDLPLCNILNVEEYHQLIIDLCKALASLQRYWEALEIINLTLRLTPTSLSAEKKEELRSLGAQMAYNTTDPKHGFDCVKYIVQQHPYSVAAWNCYYKVISRLESRDTRHTKFIRAMQGKLADCAAPVLIAGHQFTVFSHHQDAARKYLEAYKLLPENPLVNLCVGTALINLALGFRLQNKHQCVAQGFAFLYNNLRICESSQESLYNIGRAFHHVGLINLAAFYYEKVLATGERDYPIPKLPNEIPDMTENHKEAGYCNLHREAAYNLHLLYKKCGALDLARQVLKDHCAL</sequence>
<reference evidence="3" key="1">
    <citation type="journal article" date="2020" name="Nat. Commun.">
        <title>Genome sequence of the cluster root forming white lupin.</title>
        <authorList>
            <person name="Hufnagel B."/>
            <person name="Marques A."/>
            <person name="Soriano A."/>
            <person name="Marques L."/>
            <person name="Divol F."/>
            <person name="Doumas P."/>
            <person name="Sallet E."/>
            <person name="Mancinotti D."/>
            <person name="Carrere S."/>
            <person name="Marande W."/>
            <person name="Arribat S."/>
            <person name="Keller J."/>
            <person name="Huneau C."/>
            <person name="Blein T."/>
            <person name="Aime D."/>
            <person name="Laguerre M."/>
            <person name="Taylor J."/>
            <person name="Schubert V."/>
            <person name="Nelson M."/>
            <person name="Geu-Flores F."/>
            <person name="Crespi M."/>
            <person name="Gallardo-Guerrero K."/>
            <person name="Delaux P.-M."/>
            <person name="Salse J."/>
            <person name="Berges H."/>
            <person name="Guyot R."/>
            <person name="Gouzy J."/>
            <person name="Peret B."/>
        </authorList>
    </citation>
    <scope>NUCLEOTIDE SEQUENCE [LARGE SCALE GENOMIC DNA]</scope>
    <source>
        <strain evidence="3">cv. Amiga</strain>
    </source>
</reference>
<feature type="compositionally biased region" description="Acidic residues" evidence="1">
    <location>
        <begin position="73"/>
        <end position="89"/>
    </location>
</feature>
<organism evidence="2 3">
    <name type="scientific">Lupinus albus</name>
    <name type="common">White lupine</name>
    <name type="synonym">Lupinus termis</name>
    <dbReference type="NCBI Taxonomy" id="3870"/>
    <lineage>
        <taxon>Eukaryota</taxon>
        <taxon>Viridiplantae</taxon>
        <taxon>Streptophyta</taxon>
        <taxon>Embryophyta</taxon>
        <taxon>Tracheophyta</taxon>
        <taxon>Spermatophyta</taxon>
        <taxon>Magnoliopsida</taxon>
        <taxon>eudicotyledons</taxon>
        <taxon>Gunneridae</taxon>
        <taxon>Pentapetalae</taxon>
        <taxon>rosids</taxon>
        <taxon>fabids</taxon>
        <taxon>Fabales</taxon>
        <taxon>Fabaceae</taxon>
        <taxon>Papilionoideae</taxon>
        <taxon>50 kb inversion clade</taxon>
        <taxon>genistoids sensu lato</taxon>
        <taxon>core genistoids</taxon>
        <taxon>Genisteae</taxon>
        <taxon>Lupinus</taxon>
    </lineage>
</organism>
<name>A0A6A5MYS4_LUPAL</name>
<feature type="region of interest" description="Disordered" evidence="1">
    <location>
        <begin position="1"/>
        <end position="94"/>
    </location>
</feature>
<comment type="caution">
    <text evidence="2">The sequence shown here is derived from an EMBL/GenBank/DDBJ whole genome shotgun (WGS) entry which is preliminary data.</text>
</comment>
<proteinExistence type="predicted"/>
<feature type="compositionally biased region" description="Polar residues" evidence="1">
    <location>
        <begin position="56"/>
        <end position="65"/>
    </location>
</feature>
<dbReference type="InterPro" id="IPR019734">
    <property type="entry name" value="TPR_rpt"/>
</dbReference>
<feature type="compositionally biased region" description="Basic residues" evidence="1">
    <location>
        <begin position="165"/>
        <end position="184"/>
    </location>
</feature>
<feature type="compositionally biased region" description="Basic and acidic residues" evidence="1">
    <location>
        <begin position="1"/>
        <end position="34"/>
    </location>
</feature>
<dbReference type="GO" id="GO:0016740">
    <property type="term" value="F:transferase activity"/>
    <property type="evidence" value="ECO:0007669"/>
    <property type="project" value="UniProtKB-KW"/>
</dbReference>
<dbReference type="PROSITE" id="PS50005">
    <property type="entry name" value="TPR"/>
    <property type="match status" value="2"/>
</dbReference>
<dbReference type="PANTHER" id="PTHR23082:SF0">
    <property type="entry name" value="GENERAL TRANSCRIPTION FACTOR 3C POLYPEPTIDE 3"/>
    <property type="match status" value="1"/>
</dbReference>
<dbReference type="SUPFAM" id="SSF48452">
    <property type="entry name" value="TPR-like"/>
    <property type="match status" value="2"/>
</dbReference>
<dbReference type="Gene3D" id="1.25.40.10">
    <property type="entry name" value="Tetratricopeptide repeat domain"/>
    <property type="match status" value="3"/>
</dbReference>
<dbReference type="FunFam" id="1.25.40.10:FF:000413">
    <property type="entry name" value="General transcription factor 3C polypeptide 3"/>
    <property type="match status" value="1"/>
</dbReference>
<dbReference type="EMBL" id="WOCE01000007">
    <property type="protein sequence ID" value="KAE9611227.1"/>
    <property type="molecule type" value="Genomic_DNA"/>
</dbReference>
<protein>
    <submittedName>
        <fullName evidence="2">Putative acetyltransferase A, auxiliary subunit</fullName>
    </submittedName>
</protein>
<feature type="region of interest" description="Disordered" evidence="1">
    <location>
        <begin position="161"/>
        <end position="189"/>
    </location>
</feature>